<feature type="transmembrane region" description="Helical" evidence="1">
    <location>
        <begin position="62"/>
        <end position="81"/>
    </location>
</feature>
<feature type="transmembrane region" description="Helical" evidence="1">
    <location>
        <begin position="117"/>
        <end position="138"/>
    </location>
</feature>
<feature type="transmembrane region" description="Helical" evidence="1">
    <location>
        <begin position="93"/>
        <end position="111"/>
    </location>
</feature>
<feature type="domain" description="CAAX prenyl protease 2/Lysostaphin resistance protein A-like" evidence="2">
    <location>
        <begin position="192"/>
        <end position="284"/>
    </location>
</feature>
<comment type="caution">
    <text evidence="3">The sequence shown here is derived from an EMBL/GenBank/DDBJ whole genome shotgun (WGS) entry which is preliminary data.</text>
</comment>
<dbReference type="Proteomes" id="UP000534186">
    <property type="component" value="Unassembled WGS sequence"/>
</dbReference>
<evidence type="ECO:0000313" key="3">
    <source>
        <dbReference type="EMBL" id="NYF49660.1"/>
    </source>
</evidence>
<dbReference type="InterPro" id="IPR003675">
    <property type="entry name" value="Rce1/LyrA-like_dom"/>
</dbReference>
<dbReference type="AlphaFoldDB" id="A0A7Y9NHV8"/>
<feature type="transmembrane region" description="Helical" evidence="1">
    <location>
        <begin position="247"/>
        <end position="265"/>
    </location>
</feature>
<name>A0A7Y9NHV8_9BACT</name>
<dbReference type="EMBL" id="JACCCV010000001">
    <property type="protein sequence ID" value="NYF49660.1"/>
    <property type="molecule type" value="Genomic_DNA"/>
</dbReference>
<evidence type="ECO:0000259" key="2">
    <source>
        <dbReference type="Pfam" id="PF02517"/>
    </source>
</evidence>
<keyword evidence="1" id="KW-1133">Transmembrane helix</keyword>
<sequence length="291" mass="33588">MFTPVNVFAAILTLIPYLSFAFCSDTIQRRIQALPAPLRLLLPSALSLPYLLITLAASSFHWYWFCLYTLLPIAIALLLQQARQLDPGQTGNWRDYLVLLTLGLAVDLRWFEPAWPPHLAVFNKIILLNAGIYGFLFIRELHGVGFNLRLNLRDLRIGLREWALYTPIVIALGLSLSFLHFHPHWPRLSQLAGAYLFTFLFIAVPEELFFRGWLQNLLERRIGRNQALLLTSALFGLSHFNKRALHFNWRYVLLAAIAGIFYGRAWRQDRRVGASAITHTTVDTLWSIWFR</sequence>
<evidence type="ECO:0000256" key="1">
    <source>
        <dbReference type="SAM" id="Phobius"/>
    </source>
</evidence>
<accession>A0A7Y9NHV8</accession>
<dbReference type="GO" id="GO:0004175">
    <property type="term" value="F:endopeptidase activity"/>
    <property type="evidence" value="ECO:0007669"/>
    <property type="project" value="UniProtKB-ARBA"/>
</dbReference>
<dbReference type="Pfam" id="PF02517">
    <property type="entry name" value="Rce1-like"/>
    <property type="match status" value="1"/>
</dbReference>
<keyword evidence="1" id="KW-0472">Membrane</keyword>
<protein>
    <recommendedName>
        <fullName evidence="2">CAAX prenyl protease 2/Lysostaphin resistance protein A-like domain-containing protein</fullName>
    </recommendedName>
</protein>
<keyword evidence="1" id="KW-0812">Transmembrane</keyword>
<organism evidence="3 4">
    <name type="scientific">Tunturiibacter lichenicola</name>
    <dbReference type="NCBI Taxonomy" id="2051959"/>
    <lineage>
        <taxon>Bacteria</taxon>
        <taxon>Pseudomonadati</taxon>
        <taxon>Acidobacteriota</taxon>
        <taxon>Terriglobia</taxon>
        <taxon>Terriglobales</taxon>
        <taxon>Acidobacteriaceae</taxon>
        <taxon>Tunturiibacter</taxon>
    </lineage>
</organism>
<proteinExistence type="predicted"/>
<reference evidence="3 4" key="1">
    <citation type="submission" date="2020-07" db="EMBL/GenBank/DDBJ databases">
        <title>Genomic Encyclopedia of Type Strains, Phase IV (KMG-V): Genome sequencing to study the core and pangenomes of soil and plant-associated prokaryotes.</title>
        <authorList>
            <person name="Whitman W."/>
        </authorList>
    </citation>
    <scope>NUCLEOTIDE SEQUENCE [LARGE SCALE GENOMIC DNA]</scope>
    <source>
        <strain evidence="3 4">M8UP30</strain>
    </source>
</reference>
<evidence type="ECO:0000313" key="4">
    <source>
        <dbReference type="Proteomes" id="UP000534186"/>
    </source>
</evidence>
<feature type="transmembrane region" description="Helical" evidence="1">
    <location>
        <begin position="36"/>
        <end position="56"/>
    </location>
</feature>
<dbReference type="GO" id="GO:0080120">
    <property type="term" value="P:CAAX-box protein maturation"/>
    <property type="evidence" value="ECO:0007669"/>
    <property type="project" value="UniProtKB-ARBA"/>
</dbReference>
<feature type="transmembrane region" description="Helical" evidence="1">
    <location>
        <begin position="191"/>
        <end position="210"/>
    </location>
</feature>
<gene>
    <name evidence="3" type="ORF">HDF12_000025</name>
</gene>
<feature type="transmembrane region" description="Helical" evidence="1">
    <location>
        <begin position="159"/>
        <end position="179"/>
    </location>
</feature>
<feature type="transmembrane region" description="Helical" evidence="1">
    <location>
        <begin position="6"/>
        <end position="24"/>
    </location>
</feature>